<evidence type="ECO:0000256" key="2">
    <source>
        <dbReference type="ARBA" id="ARBA00022692"/>
    </source>
</evidence>
<feature type="transmembrane region" description="Helical" evidence="5">
    <location>
        <begin position="101"/>
        <end position="121"/>
    </location>
</feature>
<dbReference type="InterPro" id="IPR036259">
    <property type="entry name" value="MFS_trans_sf"/>
</dbReference>
<dbReference type="PANTHER" id="PTHR23542:SF1">
    <property type="entry name" value="MAJOR FACILITATOR SUPERFAMILY (MFS) PROFILE DOMAIN-CONTAINING PROTEIN"/>
    <property type="match status" value="1"/>
</dbReference>
<comment type="subcellular location">
    <subcellularLocation>
        <location evidence="1">Cell membrane</location>
        <topology evidence="1">Multi-pass membrane protein</topology>
    </subcellularLocation>
</comment>
<sequence length="396" mass="39099">MHAYRRLLGLPGVARLVVAAAIGRLAIAMLALALLLTVLDHEASAGPAGLALGAHALGVAAGGPVMGRVADIIGGRRLLLAGTVVHAAAHTWLLASLVHRAPVIVLVAAAAVVGLTTPPAGPVTRALWPRLVPGEHLPTAYAFDSAMNSAMFVAGPLLAGILAAGISPLAAVVVAAAGKIAGDLLLATSPLVGTAEPEATARTGSRLGPLAIGRVRVLLGVVALDTFVYGALEIGAAAAAADAAWTATLIALLAAGEIAGGLGYGARGWRGGRLLHLAALHAVSAGLVLAGLAGWLAGGVVVLAAVFLLLGVASGARDTVTQLVLGETAPPDRRTETFGWLNTFMWTGYGLGTAAAGRLAELGGTASVYLVAAAAAGLGVVVIALTAVRTSAGSRR</sequence>
<keyword evidence="8" id="KW-1185">Reference proteome</keyword>
<dbReference type="GO" id="GO:0022857">
    <property type="term" value="F:transmembrane transporter activity"/>
    <property type="evidence" value="ECO:0007669"/>
    <property type="project" value="InterPro"/>
</dbReference>
<name>A0A4R4S000_9ACTN</name>
<keyword evidence="4 5" id="KW-0472">Membrane</keyword>
<dbReference type="PANTHER" id="PTHR23542">
    <property type="match status" value="1"/>
</dbReference>
<evidence type="ECO:0000313" key="7">
    <source>
        <dbReference type="EMBL" id="TDC54622.1"/>
    </source>
</evidence>
<feature type="domain" description="Major facilitator superfamily (MFS) profile" evidence="6">
    <location>
        <begin position="7"/>
        <end position="391"/>
    </location>
</feature>
<feature type="transmembrane region" description="Helical" evidence="5">
    <location>
        <begin position="45"/>
        <end position="66"/>
    </location>
</feature>
<evidence type="ECO:0000256" key="1">
    <source>
        <dbReference type="ARBA" id="ARBA00004651"/>
    </source>
</evidence>
<dbReference type="InterPro" id="IPR020846">
    <property type="entry name" value="MFS_dom"/>
</dbReference>
<dbReference type="RefSeq" id="WP_131978572.1">
    <property type="nucleotide sequence ID" value="NZ_SMKL01000003.1"/>
</dbReference>
<feature type="transmembrane region" description="Helical" evidence="5">
    <location>
        <begin position="12"/>
        <end position="39"/>
    </location>
</feature>
<gene>
    <name evidence="7" type="ORF">E1212_02450</name>
</gene>
<keyword evidence="2 5" id="KW-0812">Transmembrane</keyword>
<evidence type="ECO:0000256" key="5">
    <source>
        <dbReference type="SAM" id="Phobius"/>
    </source>
</evidence>
<evidence type="ECO:0000256" key="3">
    <source>
        <dbReference type="ARBA" id="ARBA00022989"/>
    </source>
</evidence>
<dbReference type="Gene3D" id="1.20.1250.20">
    <property type="entry name" value="MFS general substrate transporter like domains"/>
    <property type="match status" value="1"/>
</dbReference>
<feature type="transmembrane region" description="Helical" evidence="5">
    <location>
        <begin position="215"/>
        <end position="232"/>
    </location>
</feature>
<proteinExistence type="predicted"/>
<dbReference type="OrthoDB" id="9180256at2"/>
<accession>A0A4R4S000</accession>
<feature type="transmembrane region" description="Helical" evidence="5">
    <location>
        <begin position="277"/>
        <end position="310"/>
    </location>
</feature>
<evidence type="ECO:0000259" key="6">
    <source>
        <dbReference type="PROSITE" id="PS50850"/>
    </source>
</evidence>
<dbReference type="PROSITE" id="PS50850">
    <property type="entry name" value="MFS"/>
    <property type="match status" value="1"/>
</dbReference>
<feature type="transmembrane region" description="Helical" evidence="5">
    <location>
        <begin position="368"/>
        <end position="388"/>
    </location>
</feature>
<reference evidence="7 8" key="1">
    <citation type="submission" date="2019-02" db="EMBL/GenBank/DDBJ databases">
        <title>Draft genome sequences of novel Actinobacteria.</title>
        <authorList>
            <person name="Sahin N."/>
            <person name="Ay H."/>
            <person name="Saygin H."/>
        </authorList>
    </citation>
    <scope>NUCLEOTIDE SEQUENCE [LARGE SCALE GENOMIC DNA]</scope>
    <source>
        <strain evidence="7 8">KC603</strain>
    </source>
</reference>
<protein>
    <submittedName>
        <fullName evidence="7">MFS transporter</fullName>
    </submittedName>
</protein>
<keyword evidence="3 5" id="KW-1133">Transmembrane helix</keyword>
<evidence type="ECO:0000313" key="8">
    <source>
        <dbReference type="Proteomes" id="UP000295621"/>
    </source>
</evidence>
<dbReference type="Proteomes" id="UP000295621">
    <property type="component" value="Unassembled WGS sequence"/>
</dbReference>
<dbReference type="Pfam" id="PF07690">
    <property type="entry name" value="MFS_1"/>
    <property type="match status" value="1"/>
</dbReference>
<dbReference type="SUPFAM" id="SSF103473">
    <property type="entry name" value="MFS general substrate transporter"/>
    <property type="match status" value="1"/>
</dbReference>
<comment type="caution">
    <text evidence="7">The sequence shown here is derived from an EMBL/GenBank/DDBJ whole genome shotgun (WGS) entry which is preliminary data.</text>
</comment>
<evidence type="ECO:0000256" key="4">
    <source>
        <dbReference type="ARBA" id="ARBA00023136"/>
    </source>
</evidence>
<dbReference type="AlphaFoldDB" id="A0A4R4S000"/>
<feature type="transmembrane region" description="Helical" evidence="5">
    <location>
        <begin position="244"/>
        <end position="265"/>
    </location>
</feature>
<dbReference type="GO" id="GO:0005886">
    <property type="term" value="C:plasma membrane"/>
    <property type="evidence" value="ECO:0007669"/>
    <property type="project" value="UniProtKB-SubCell"/>
</dbReference>
<dbReference type="InterPro" id="IPR011701">
    <property type="entry name" value="MFS"/>
</dbReference>
<dbReference type="EMBL" id="SMKL01000003">
    <property type="protein sequence ID" value="TDC54622.1"/>
    <property type="molecule type" value="Genomic_DNA"/>
</dbReference>
<organism evidence="7 8">
    <name type="scientific">Jiangella ureilytica</name>
    <dbReference type="NCBI Taxonomy" id="2530374"/>
    <lineage>
        <taxon>Bacteria</taxon>
        <taxon>Bacillati</taxon>
        <taxon>Actinomycetota</taxon>
        <taxon>Actinomycetes</taxon>
        <taxon>Jiangellales</taxon>
        <taxon>Jiangellaceae</taxon>
        <taxon>Jiangella</taxon>
    </lineage>
</organism>